<evidence type="ECO:0000313" key="3">
    <source>
        <dbReference type="Proteomes" id="UP000249497"/>
    </source>
</evidence>
<dbReference type="Proteomes" id="UP000249497">
    <property type="component" value="Unassembled WGS sequence"/>
</dbReference>
<keyword evidence="3" id="KW-1185">Reference proteome</keyword>
<dbReference type="EMBL" id="KZ824793">
    <property type="protein sequence ID" value="RAH81830.1"/>
    <property type="molecule type" value="Genomic_DNA"/>
</dbReference>
<dbReference type="AlphaFoldDB" id="A0A8T8X1P6"/>
<evidence type="ECO:0000313" key="2">
    <source>
        <dbReference type="EMBL" id="RAH81830.1"/>
    </source>
</evidence>
<feature type="compositionally biased region" description="Basic and acidic residues" evidence="1">
    <location>
        <begin position="103"/>
        <end position="118"/>
    </location>
</feature>
<name>A0A8T8X1P6_ASPJA</name>
<accession>A0A8T8X1P6</accession>
<feature type="region of interest" description="Disordered" evidence="1">
    <location>
        <begin position="93"/>
        <end position="118"/>
    </location>
</feature>
<proteinExistence type="predicted"/>
<gene>
    <name evidence="2" type="ORF">BO86DRAFT_379359</name>
</gene>
<dbReference type="GeneID" id="37174366"/>
<reference evidence="2 3" key="1">
    <citation type="submission" date="2018-02" db="EMBL/GenBank/DDBJ databases">
        <title>The genomes of Aspergillus section Nigri reveals drivers in fungal speciation.</title>
        <authorList>
            <consortium name="DOE Joint Genome Institute"/>
            <person name="Vesth T.C."/>
            <person name="Nybo J."/>
            <person name="Theobald S."/>
            <person name="Brandl J."/>
            <person name="Frisvad J.C."/>
            <person name="Nielsen K.F."/>
            <person name="Lyhne E.K."/>
            <person name="Kogle M.E."/>
            <person name="Kuo A."/>
            <person name="Riley R."/>
            <person name="Clum A."/>
            <person name="Nolan M."/>
            <person name="Lipzen A."/>
            <person name="Salamov A."/>
            <person name="Henrissat B."/>
            <person name="Wiebenga A."/>
            <person name="De vries R.P."/>
            <person name="Grigoriev I.V."/>
            <person name="Mortensen U.H."/>
            <person name="Andersen M.R."/>
            <person name="Baker S.E."/>
        </authorList>
    </citation>
    <scope>NUCLEOTIDE SEQUENCE [LARGE SCALE GENOMIC DNA]</scope>
    <source>
        <strain evidence="2 3">CBS 114.51</strain>
    </source>
</reference>
<sequence length="118" mass="12620">MPIAAPFNSTQTTATTDANVEEVVDLGPGSPNTHPAKQTLGTWLVNFSRTNSLTNYGLPLPYLSTAGASAIRTPYMTNAVSCAKAKPSIPTMSEKNPNLLFPSDHEQVSLYDRKPARG</sequence>
<dbReference type="RefSeq" id="XP_025527724.1">
    <property type="nucleotide sequence ID" value="XM_025670674.1"/>
</dbReference>
<protein>
    <submittedName>
        <fullName evidence="2">Uncharacterized protein</fullName>
    </submittedName>
</protein>
<organism evidence="2 3">
    <name type="scientific">Aspergillus japonicus CBS 114.51</name>
    <dbReference type="NCBI Taxonomy" id="1448312"/>
    <lineage>
        <taxon>Eukaryota</taxon>
        <taxon>Fungi</taxon>
        <taxon>Dikarya</taxon>
        <taxon>Ascomycota</taxon>
        <taxon>Pezizomycotina</taxon>
        <taxon>Eurotiomycetes</taxon>
        <taxon>Eurotiomycetidae</taxon>
        <taxon>Eurotiales</taxon>
        <taxon>Aspergillaceae</taxon>
        <taxon>Aspergillus</taxon>
        <taxon>Aspergillus subgen. Circumdati</taxon>
    </lineage>
</organism>
<evidence type="ECO:0000256" key="1">
    <source>
        <dbReference type="SAM" id="MobiDB-lite"/>
    </source>
</evidence>